<dbReference type="STRING" id="1249933.SAMN04489797_2525"/>
<gene>
    <name evidence="1" type="ORF">SAMN04489797_2525</name>
</gene>
<accession>A0A1H1VE30</accession>
<evidence type="ECO:0000313" key="1">
    <source>
        <dbReference type="EMBL" id="SDS82963.1"/>
    </source>
</evidence>
<reference evidence="1 2" key="1">
    <citation type="submission" date="2016-10" db="EMBL/GenBank/DDBJ databases">
        <authorList>
            <person name="Varghese N."/>
            <person name="Submissions S."/>
        </authorList>
    </citation>
    <scope>NUCLEOTIDE SEQUENCE [LARGE SCALE GENOMIC DNA]</scope>
    <source>
        <strain evidence="1 2">RHA_55</strain>
    </source>
</reference>
<organism evidence="1 2">
    <name type="scientific">Winogradskyella sediminis</name>
    <dbReference type="NCBI Taxonomy" id="1382466"/>
    <lineage>
        <taxon>Bacteria</taxon>
        <taxon>Pseudomonadati</taxon>
        <taxon>Bacteroidota</taxon>
        <taxon>Flavobacteriia</taxon>
        <taxon>Flavobacteriales</taxon>
        <taxon>Flavobacteriaceae</taxon>
        <taxon>Winogradskyella</taxon>
    </lineage>
</organism>
<name>A0A1H1VE30_9FLAO</name>
<sequence>MFNRKVSASKPATILILDRYNMKTKYILYIIILLGTSCRSNKSLVTNYLKAKNECNFDSMSKLLNENYYEQFLDDSILEIKNLDHLKDFTEWGCIMSSNVEMKNISSSKTKVKTIEQHTNLIDSILNRNPRVFQITYYIENNKIKYSRIDTLSGYRKNALQGKLALDKFKSFVLKNSIDDGNGIEKEDAVKLKNALLYYQNTVINNSNK</sequence>
<protein>
    <submittedName>
        <fullName evidence="1">Uncharacterized protein</fullName>
    </submittedName>
</protein>
<dbReference type="Proteomes" id="UP000198963">
    <property type="component" value="Chromosome I"/>
</dbReference>
<keyword evidence="2" id="KW-1185">Reference proteome</keyword>
<evidence type="ECO:0000313" key="2">
    <source>
        <dbReference type="Proteomes" id="UP000198963"/>
    </source>
</evidence>
<dbReference type="AlphaFoldDB" id="A0A1H1VE30"/>
<proteinExistence type="predicted"/>
<dbReference type="EMBL" id="LT629774">
    <property type="protein sequence ID" value="SDS82963.1"/>
    <property type="molecule type" value="Genomic_DNA"/>
</dbReference>